<reference evidence="2" key="1">
    <citation type="submission" date="2014-12" db="EMBL/GenBank/DDBJ databases">
        <title>Genome Sequence of Valsa Canker Pathogens Uncovers a Specific Adaption of Colonization on Woody Bark.</title>
        <authorList>
            <person name="Yin Z."/>
            <person name="Liu H."/>
            <person name="Gao X."/>
            <person name="Li Z."/>
            <person name="Song N."/>
            <person name="Ke X."/>
            <person name="Dai Q."/>
            <person name="Wu Y."/>
            <person name="Sun Y."/>
            <person name="Xu J.-R."/>
            <person name="Kang Z.K."/>
            <person name="Wang L."/>
            <person name="Huang L."/>
        </authorList>
    </citation>
    <scope>NUCLEOTIDE SEQUENCE [LARGE SCALE GENOMIC DNA]</scope>
    <source>
        <strain evidence="2">03-8</strain>
    </source>
</reference>
<proteinExistence type="predicted"/>
<feature type="compositionally biased region" description="Low complexity" evidence="1">
    <location>
        <begin position="279"/>
        <end position="313"/>
    </location>
</feature>
<keyword evidence="3" id="KW-1185">Reference proteome</keyword>
<dbReference type="EMBL" id="CM003099">
    <property type="protein sequence ID" value="KUI66430.1"/>
    <property type="molecule type" value="Genomic_DNA"/>
</dbReference>
<sequence>MITAIFTLGPAPLKSHQPRFDRVSPETKADFIYALSVVNDLFIPKHQPTTVAHSTPSPNAGLVVLCPQDLEARFQDWVVSLKSRMACIGQWIDSCHSPDSCEPAVTSPSASSVADSWSARSTSIATVSSGSPLAYRVPIVQRECNFISALVGKRLWRFSSADKEAYLKTLDRDDPDRLLQTPPTRTASIHNWIADIPTPHTPLQKQPSRLRDLTPSPLSSSLFAYSLGSPKDLDSQAHGLPVMSPSPEPSPVWLASPSSQASSDCWPFPPRRSFAGRTSPASSSGPSLSAASPSTQSSPVVHSSPAPAASPLSIASRPSPIALRSLPAVSPSSSPAPDNKLPAALSNLQALLNAGSPQVVSRSSPPVIHSSPTFHASPLRQATPVASPIIHHSPVVTRSLAPPRLHCRKRKLAADASPAPVRSRPAVTRFEAPAVSHFSPALPASLPSLPRHGSSMPGSFPTTIRFEPPTQVTHSASSSGFPWKTVTGIAVGAFALGCLATRYLF</sequence>
<organism evidence="2 3">
    <name type="scientific">Cytospora mali</name>
    <name type="common">Apple Valsa canker fungus</name>
    <name type="synonym">Valsa mali</name>
    <dbReference type="NCBI Taxonomy" id="578113"/>
    <lineage>
        <taxon>Eukaryota</taxon>
        <taxon>Fungi</taxon>
        <taxon>Dikarya</taxon>
        <taxon>Ascomycota</taxon>
        <taxon>Pezizomycotina</taxon>
        <taxon>Sordariomycetes</taxon>
        <taxon>Sordariomycetidae</taxon>
        <taxon>Diaporthales</taxon>
        <taxon>Cytosporaceae</taxon>
        <taxon>Cytospora</taxon>
    </lineage>
</organism>
<dbReference type="AlphaFoldDB" id="A0A194VRJ1"/>
<dbReference type="OrthoDB" id="5242432at2759"/>
<evidence type="ECO:0000313" key="2">
    <source>
        <dbReference type="EMBL" id="KUI66430.1"/>
    </source>
</evidence>
<evidence type="ECO:0000256" key="1">
    <source>
        <dbReference type="SAM" id="MobiDB-lite"/>
    </source>
</evidence>
<accession>A0A194VRJ1</accession>
<evidence type="ECO:0000313" key="3">
    <source>
        <dbReference type="Proteomes" id="UP000078559"/>
    </source>
</evidence>
<gene>
    <name evidence="2" type="ORF">VM1G_11363</name>
</gene>
<dbReference type="Proteomes" id="UP000078559">
    <property type="component" value="Chromosome 2"/>
</dbReference>
<feature type="region of interest" description="Disordered" evidence="1">
    <location>
        <begin position="235"/>
        <end position="313"/>
    </location>
</feature>
<name>A0A194VRJ1_CYTMA</name>
<protein>
    <submittedName>
        <fullName evidence="2">Uncharacterized protein</fullName>
    </submittedName>
</protein>